<dbReference type="SUPFAM" id="SSF55008">
    <property type="entry name" value="HMA, heavy metal-associated domain"/>
    <property type="match status" value="1"/>
</dbReference>
<protein>
    <recommendedName>
        <fullName evidence="3">Superoxide dismutase 1 copper chaperone</fullName>
    </recommendedName>
</protein>
<reference evidence="5 6" key="1">
    <citation type="submission" date="2024-03" db="EMBL/GenBank/DDBJ databases">
        <title>Genome-scale model development and genomic sequencing of the oleaginous clade Lipomyces.</title>
        <authorList>
            <consortium name="Lawrence Berkeley National Laboratory"/>
            <person name="Czajka J.J."/>
            <person name="Han Y."/>
            <person name="Kim J."/>
            <person name="Mondo S.J."/>
            <person name="Hofstad B.A."/>
            <person name="Robles A."/>
            <person name="Haridas S."/>
            <person name="Riley R."/>
            <person name="LaButti K."/>
            <person name="Pangilinan J."/>
            <person name="Andreopoulos W."/>
            <person name="Lipzen A."/>
            <person name="Yan J."/>
            <person name="Wang M."/>
            <person name="Ng V."/>
            <person name="Grigoriev I.V."/>
            <person name="Spatafora J.W."/>
            <person name="Magnuson J.K."/>
            <person name="Baker S.E."/>
            <person name="Pomraning K.R."/>
        </authorList>
    </citation>
    <scope>NUCLEOTIDE SEQUENCE [LARGE SCALE GENOMIC DNA]</scope>
    <source>
        <strain evidence="5 6">Phaff 52-87</strain>
    </source>
</reference>
<comment type="caution">
    <text evidence="5">The sequence shown here is derived from an EMBL/GenBank/DDBJ whole genome shotgun (WGS) entry which is preliminary data.</text>
</comment>
<evidence type="ECO:0000256" key="1">
    <source>
        <dbReference type="ARBA" id="ARBA00001973"/>
    </source>
</evidence>
<dbReference type="Gene3D" id="3.30.70.100">
    <property type="match status" value="1"/>
</dbReference>
<dbReference type="RefSeq" id="XP_064765615.1">
    <property type="nucleotide sequence ID" value="XM_064913742.1"/>
</dbReference>
<dbReference type="GeneID" id="90039254"/>
<evidence type="ECO:0000313" key="6">
    <source>
        <dbReference type="Proteomes" id="UP001498771"/>
    </source>
</evidence>
<gene>
    <name evidence="5" type="ORF">BZA70DRAFT_285432</name>
</gene>
<evidence type="ECO:0000313" key="5">
    <source>
        <dbReference type="EMBL" id="KAK7202582.1"/>
    </source>
</evidence>
<dbReference type="Proteomes" id="UP001498771">
    <property type="component" value="Unassembled WGS sequence"/>
</dbReference>
<dbReference type="PROSITE" id="PS50846">
    <property type="entry name" value="HMA_2"/>
    <property type="match status" value="1"/>
</dbReference>
<evidence type="ECO:0000259" key="4">
    <source>
        <dbReference type="PROSITE" id="PS50846"/>
    </source>
</evidence>
<sequence>MTLDLKTVFAVPMHCNDCTKDIDGALKTVDGINSTKYDLEKQLVFIEGSAPPSQIVKAIQNTGRDAIVRGSGEPNSSAVCILETYEPEKASSPVRGLARLVKASATSTLVDLTLTGMSPTSTYYASIRSAGDISQGPLSTGGVYRNLGSVTTDATGAGQAFLVKENLPIWEMIGRALVVGQDAECKSMFLKDVAGVIARSAGVWENDKTVCSCSGKTVWEERKDAVSKGITV</sequence>
<dbReference type="InterPro" id="IPR036423">
    <property type="entry name" value="SOD-like_Cu/Zn_dom_sf"/>
</dbReference>
<proteinExistence type="inferred from homology"/>
<comment type="similarity">
    <text evidence="2">Belongs to the CCS1 family.</text>
</comment>
<dbReference type="PANTHER" id="PTHR10003">
    <property type="entry name" value="SUPEROXIDE DISMUTASE CU-ZN -RELATED"/>
    <property type="match status" value="1"/>
</dbReference>
<dbReference type="InterPro" id="IPR006121">
    <property type="entry name" value="HMA_dom"/>
</dbReference>
<feature type="domain" description="HMA" evidence="4">
    <location>
        <begin position="4"/>
        <end position="67"/>
    </location>
</feature>
<name>A0ABR1EY90_9ASCO</name>
<accession>A0ABR1EY90</accession>
<dbReference type="Pfam" id="PF00403">
    <property type="entry name" value="HMA"/>
    <property type="match status" value="1"/>
</dbReference>
<dbReference type="CDD" id="cd00371">
    <property type="entry name" value="HMA"/>
    <property type="match status" value="1"/>
</dbReference>
<comment type="cofactor">
    <cofactor evidence="1">
        <name>Cu(2+)</name>
        <dbReference type="ChEBI" id="CHEBI:29036"/>
    </cofactor>
</comment>
<keyword evidence="6" id="KW-1185">Reference proteome</keyword>
<dbReference type="SUPFAM" id="SSF49329">
    <property type="entry name" value="Cu,Zn superoxide dismutase-like"/>
    <property type="match status" value="1"/>
</dbReference>
<evidence type="ECO:0000256" key="3">
    <source>
        <dbReference type="ARBA" id="ARBA00016103"/>
    </source>
</evidence>
<dbReference type="EMBL" id="JBBJBU010000016">
    <property type="protein sequence ID" value="KAK7202582.1"/>
    <property type="molecule type" value="Genomic_DNA"/>
</dbReference>
<dbReference type="Gene3D" id="2.60.40.200">
    <property type="entry name" value="Superoxide dismutase, copper/zinc binding domain"/>
    <property type="match status" value="1"/>
</dbReference>
<evidence type="ECO:0000256" key="2">
    <source>
        <dbReference type="ARBA" id="ARBA00010636"/>
    </source>
</evidence>
<organism evidence="5 6">
    <name type="scientific">Myxozyma melibiosi</name>
    <dbReference type="NCBI Taxonomy" id="54550"/>
    <lineage>
        <taxon>Eukaryota</taxon>
        <taxon>Fungi</taxon>
        <taxon>Dikarya</taxon>
        <taxon>Ascomycota</taxon>
        <taxon>Saccharomycotina</taxon>
        <taxon>Lipomycetes</taxon>
        <taxon>Lipomycetales</taxon>
        <taxon>Lipomycetaceae</taxon>
        <taxon>Myxozyma</taxon>
    </lineage>
</organism>
<dbReference type="InterPro" id="IPR036163">
    <property type="entry name" value="HMA_dom_sf"/>
</dbReference>
<dbReference type="InterPro" id="IPR024134">
    <property type="entry name" value="SOD_Cu/Zn_/chaperone"/>
</dbReference>